<dbReference type="PANTHER" id="PTHR24396">
    <property type="entry name" value="ZINC FINGER PROTEIN"/>
    <property type="match status" value="1"/>
</dbReference>
<protein>
    <submittedName>
        <fullName evidence="10">Asparagine-rich zinc finger protein</fullName>
    </submittedName>
</protein>
<keyword evidence="6" id="KW-0539">Nucleus</keyword>
<feature type="region of interest" description="Disordered" evidence="8">
    <location>
        <begin position="248"/>
        <end position="290"/>
    </location>
</feature>
<accession>A0A559M7D7</accession>
<feature type="domain" description="C2H2-type" evidence="9">
    <location>
        <begin position="324"/>
        <end position="353"/>
    </location>
</feature>
<dbReference type="FunFam" id="3.30.160.60:FF:002343">
    <property type="entry name" value="Zinc finger protein 33A"/>
    <property type="match status" value="1"/>
</dbReference>
<gene>
    <name evidence="10" type="primary">AZF1</name>
    <name evidence="10" type="ORF">LAWI1_G005284</name>
</gene>
<evidence type="ECO:0000256" key="7">
    <source>
        <dbReference type="PROSITE-ProRule" id="PRU00042"/>
    </source>
</evidence>
<dbReference type="EMBL" id="QGML01001521">
    <property type="protein sequence ID" value="TVY88854.1"/>
    <property type="molecule type" value="Genomic_DNA"/>
</dbReference>
<comment type="caution">
    <text evidence="10">The sequence shown here is derived from an EMBL/GenBank/DDBJ whole genome shotgun (WGS) entry which is preliminary data.</text>
</comment>
<keyword evidence="4 7" id="KW-0863">Zinc-finger</keyword>
<dbReference type="PANTHER" id="PTHR24396:SF19">
    <property type="entry name" value="FI01119P"/>
    <property type="match status" value="1"/>
</dbReference>
<dbReference type="SMART" id="SM00355">
    <property type="entry name" value="ZnF_C2H2"/>
    <property type="match status" value="4"/>
</dbReference>
<evidence type="ECO:0000256" key="1">
    <source>
        <dbReference type="ARBA" id="ARBA00004123"/>
    </source>
</evidence>
<dbReference type="GO" id="GO:0008270">
    <property type="term" value="F:zinc ion binding"/>
    <property type="evidence" value="ECO:0007669"/>
    <property type="project" value="UniProtKB-KW"/>
</dbReference>
<reference evidence="10 11" key="1">
    <citation type="submission" date="2018-05" db="EMBL/GenBank/DDBJ databases">
        <title>Genome sequencing and assembly of the regulated plant pathogen Lachnellula willkommii and related sister species for the development of diagnostic species identification markers.</title>
        <authorList>
            <person name="Giroux E."/>
            <person name="Bilodeau G."/>
        </authorList>
    </citation>
    <scope>NUCLEOTIDE SEQUENCE [LARGE SCALE GENOMIC DNA]</scope>
    <source>
        <strain evidence="10 11">CBS 172.35</strain>
    </source>
</reference>
<feature type="region of interest" description="Disordered" evidence="8">
    <location>
        <begin position="523"/>
        <end position="543"/>
    </location>
</feature>
<evidence type="ECO:0000256" key="8">
    <source>
        <dbReference type="SAM" id="MobiDB-lite"/>
    </source>
</evidence>
<keyword evidence="2" id="KW-0479">Metal-binding</keyword>
<dbReference type="Pfam" id="PF00096">
    <property type="entry name" value="zf-C2H2"/>
    <property type="match status" value="4"/>
</dbReference>
<dbReference type="AlphaFoldDB" id="A0A559M7D7"/>
<dbReference type="GO" id="GO:0000978">
    <property type="term" value="F:RNA polymerase II cis-regulatory region sequence-specific DNA binding"/>
    <property type="evidence" value="ECO:0007669"/>
    <property type="project" value="TreeGrafter"/>
</dbReference>
<evidence type="ECO:0000256" key="2">
    <source>
        <dbReference type="ARBA" id="ARBA00022723"/>
    </source>
</evidence>
<keyword evidence="3" id="KW-0677">Repeat</keyword>
<organism evidence="10 11">
    <name type="scientific">Lachnellula willkommii</name>
    <dbReference type="NCBI Taxonomy" id="215461"/>
    <lineage>
        <taxon>Eukaryota</taxon>
        <taxon>Fungi</taxon>
        <taxon>Dikarya</taxon>
        <taxon>Ascomycota</taxon>
        <taxon>Pezizomycotina</taxon>
        <taxon>Leotiomycetes</taxon>
        <taxon>Helotiales</taxon>
        <taxon>Lachnaceae</taxon>
        <taxon>Lachnellula</taxon>
    </lineage>
</organism>
<dbReference type="SUPFAM" id="SSF57667">
    <property type="entry name" value="beta-beta-alpha zinc fingers"/>
    <property type="match status" value="2"/>
</dbReference>
<feature type="region of interest" description="Disordered" evidence="8">
    <location>
        <begin position="449"/>
        <end position="493"/>
    </location>
</feature>
<evidence type="ECO:0000256" key="4">
    <source>
        <dbReference type="ARBA" id="ARBA00022771"/>
    </source>
</evidence>
<feature type="domain" description="C2H2-type" evidence="9">
    <location>
        <begin position="382"/>
        <end position="407"/>
    </location>
</feature>
<dbReference type="GO" id="GO:0000981">
    <property type="term" value="F:DNA-binding transcription factor activity, RNA polymerase II-specific"/>
    <property type="evidence" value="ECO:0007669"/>
    <property type="project" value="TreeGrafter"/>
</dbReference>
<feature type="domain" description="C2H2-type" evidence="9">
    <location>
        <begin position="294"/>
        <end position="323"/>
    </location>
</feature>
<evidence type="ECO:0000313" key="10">
    <source>
        <dbReference type="EMBL" id="TVY88854.1"/>
    </source>
</evidence>
<dbReference type="InterPro" id="IPR036236">
    <property type="entry name" value="Znf_C2H2_sf"/>
</dbReference>
<proteinExistence type="predicted"/>
<feature type="compositionally biased region" description="Polar residues" evidence="8">
    <location>
        <begin position="475"/>
        <end position="486"/>
    </location>
</feature>
<evidence type="ECO:0000259" key="9">
    <source>
        <dbReference type="PROSITE" id="PS50157"/>
    </source>
</evidence>
<dbReference type="InterPro" id="IPR051643">
    <property type="entry name" value="Transcr_Reg_ZincFinger"/>
</dbReference>
<comment type="subcellular location">
    <subcellularLocation>
        <location evidence="1">Nucleus</location>
    </subcellularLocation>
</comment>
<feature type="region of interest" description="Disordered" evidence="8">
    <location>
        <begin position="146"/>
        <end position="187"/>
    </location>
</feature>
<sequence>MKSCIEQDPTATLAVTALAPGQAWGRWSEQQSQPSLETYYTMDNSGLIQTYNPRTTSSTALTRATVAPQYVPAFSYGGATASQMATCNQHPQQHNPFVFGTFTGGHSTGSVPPFDVNYIRQRPHLAHSTTNGDQGNLYTRNPHEGYVEEHHSHSPQIKNEPQWNGPVSSKSSDTAEPQWNRPVSSKSSDTAAFLSTITKTITPVNGADEVNFGTEVDMLMKAIQAKSQATMPQTPSLEQKRPVVGASITPPLVRAPKQRGGDSPLREASKLNKLTHGKPQEEKSSMNHPSKKRYQCTIDNCGMSFPQKTHLDIHERKHTGERPYACKRPDCGKFFSQVGNLKTHERRHTGEKPYACDICGKRFPQRGNVRSHRLIHYKKNPYLCRLEDCGKKFTTLGNLKSHQNKFHIATIRALTSKFASIKDGDIVHSADKELWEYFANLYKNSNKGIKGRGKDRKVGTSSRSSSKSMALKSGMRNSGVNASSYTGAGRSDMGMGVPSGDMAGLGRGQMHDGQYEMIISYDADDGSQSSHSGSSTVSGGSSVGTCGGSSVGTCYEDVHPDGFEDHGRSHQLAFGDRLY</sequence>
<dbReference type="Proteomes" id="UP000315522">
    <property type="component" value="Unassembled WGS sequence"/>
</dbReference>
<keyword evidence="11" id="KW-1185">Reference proteome</keyword>
<dbReference type="Gene3D" id="3.30.160.60">
    <property type="entry name" value="Classic Zinc Finger"/>
    <property type="match status" value="4"/>
</dbReference>
<dbReference type="PROSITE" id="PS50157">
    <property type="entry name" value="ZINC_FINGER_C2H2_2"/>
    <property type="match status" value="4"/>
</dbReference>
<feature type="compositionally biased region" description="Low complexity" evidence="8">
    <location>
        <begin position="526"/>
        <end position="540"/>
    </location>
</feature>
<dbReference type="PROSITE" id="PS00028">
    <property type="entry name" value="ZINC_FINGER_C2H2_1"/>
    <property type="match status" value="4"/>
</dbReference>
<evidence type="ECO:0000313" key="11">
    <source>
        <dbReference type="Proteomes" id="UP000315522"/>
    </source>
</evidence>
<evidence type="ECO:0000256" key="6">
    <source>
        <dbReference type="ARBA" id="ARBA00023242"/>
    </source>
</evidence>
<keyword evidence="5" id="KW-0862">Zinc</keyword>
<evidence type="ECO:0000256" key="5">
    <source>
        <dbReference type="ARBA" id="ARBA00022833"/>
    </source>
</evidence>
<evidence type="ECO:0000256" key="3">
    <source>
        <dbReference type="ARBA" id="ARBA00022737"/>
    </source>
</evidence>
<feature type="compositionally biased region" description="Polar residues" evidence="8">
    <location>
        <begin position="154"/>
        <end position="187"/>
    </location>
</feature>
<dbReference type="InterPro" id="IPR013087">
    <property type="entry name" value="Znf_C2H2_type"/>
</dbReference>
<dbReference type="FunFam" id="3.30.160.60:FF:000557">
    <property type="entry name" value="zinc finger and SCAN domain-containing protein 29"/>
    <property type="match status" value="1"/>
</dbReference>
<name>A0A559M7D7_9HELO</name>
<feature type="domain" description="C2H2-type" evidence="9">
    <location>
        <begin position="354"/>
        <end position="381"/>
    </location>
</feature>
<dbReference type="GO" id="GO:0005634">
    <property type="term" value="C:nucleus"/>
    <property type="evidence" value="ECO:0007669"/>
    <property type="project" value="UniProtKB-SubCell"/>
</dbReference>